<keyword evidence="3" id="KW-1185">Reference proteome</keyword>
<feature type="compositionally biased region" description="Basic and acidic residues" evidence="1">
    <location>
        <begin position="1"/>
        <end position="36"/>
    </location>
</feature>
<comment type="caution">
    <text evidence="2">The sequence shown here is derived from an EMBL/GenBank/DDBJ whole genome shotgun (WGS) entry which is preliminary data.</text>
</comment>
<name>A0A8X7CAC5_9ARAC</name>
<proteinExistence type="predicted"/>
<gene>
    <name evidence="2" type="ORF">TNIN_458181</name>
</gene>
<evidence type="ECO:0000256" key="1">
    <source>
        <dbReference type="SAM" id="MobiDB-lite"/>
    </source>
</evidence>
<dbReference type="EMBL" id="BMAV01014962">
    <property type="protein sequence ID" value="GFY63859.1"/>
    <property type="molecule type" value="Genomic_DNA"/>
</dbReference>
<protein>
    <submittedName>
        <fullName evidence="2">Uncharacterized protein</fullName>
    </submittedName>
</protein>
<evidence type="ECO:0000313" key="2">
    <source>
        <dbReference type="EMBL" id="GFY63859.1"/>
    </source>
</evidence>
<dbReference type="Proteomes" id="UP000886998">
    <property type="component" value="Unassembled WGS sequence"/>
</dbReference>
<sequence length="144" mass="16790">MRENVERIRTGPTCRGEKENNPHKWQTEKDNHDEKTPFGVDVPVGRILGCRGRIRHRGWNSRYNRSSGRYQHDLSKLVSGHLLVCRPDHPYSSALWRRVLPGNRLSGRRTPYDYEMLLNKGCLSNTNEPFETNSRDETIVSIFI</sequence>
<accession>A0A8X7CAC5</accession>
<feature type="region of interest" description="Disordered" evidence="1">
    <location>
        <begin position="1"/>
        <end position="38"/>
    </location>
</feature>
<reference evidence="2" key="1">
    <citation type="submission" date="2020-08" db="EMBL/GenBank/DDBJ databases">
        <title>Multicomponent nature underlies the extraordinary mechanical properties of spider dragline silk.</title>
        <authorList>
            <person name="Kono N."/>
            <person name="Nakamura H."/>
            <person name="Mori M."/>
            <person name="Yoshida Y."/>
            <person name="Ohtoshi R."/>
            <person name="Malay A.D."/>
            <person name="Moran D.A.P."/>
            <person name="Tomita M."/>
            <person name="Numata K."/>
            <person name="Arakawa K."/>
        </authorList>
    </citation>
    <scope>NUCLEOTIDE SEQUENCE</scope>
</reference>
<dbReference type="AlphaFoldDB" id="A0A8X7CAC5"/>
<organism evidence="2 3">
    <name type="scientific">Trichonephila inaurata madagascariensis</name>
    <dbReference type="NCBI Taxonomy" id="2747483"/>
    <lineage>
        <taxon>Eukaryota</taxon>
        <taxon>Metazoa</taxon>
        <taxon>Ecdysozoa</taxon>
        <taxon>Arthropoda</taxon>
        <taxon>Chelicerata</taxon>
        <taxon>Arachnida</taxon>
        <taxon>Araneae</taxon>
        <taxon>Araneomorphae</taxon>
        <taxon>Entelegynae</taxon>
        <taxon>Araneoidea</taxon>
        <taxon>Nephilidae</taxon>
        <taxon>Trichonephila</taxon>
        <taxon>Trichonephila inaurata</taxon>
    </lineage>
</organism>
<evidence type="ECO:0000313" key="3">
    <source>
        <dbReference type="Proteomes" id="UP000886998"/>
    </source>
</evidence>